<feature type="domain" description="N-acetyltransferase" evidence="1">
    <location>
        <begin position="1"/>
        <end position="158"/>
    </location>
</feature>
<dbReference type="InterPro" id="IPR016181">
    <property type="entry name" value="Acyl_CoA_acyltransferase"/>
</dbReference>
<dbReference type="InParanoid" id="W4K956"/>
<accession>W4K956</accession>
<dbReference type="OrthoDB" id="410198at2759"/>
<reference evidence="2 3" key="1">
    <citation type="journal article" date="2012" name="New Phytol.">
        <title>Insight into trade-off between wood decay and parasitism from the genome of a fungal forest pathogen.</title>
        <authorList>
            <person name="Olson A."/>
            <person name="Aerts A."/>
            <person name="Asiegbu F."/>
            <person name="Belbahri L."/>
            <person name="Bouzid O."/>
            <person name="Broberg A."/>
            <person name="Canback B."/>
            <person name="Coutinho P.M."/>
            <person name="Cullen D."/>
            <person name="Dalman K."/>
            <person name="Deflorio G."/>
            <person name="van Diepen L.T."/>
            <person name="Dunand C."/>
            <person name="Duplessis S."/>
            <person name="Durling M."/>
            <person name="Gonthier P."/>
            <person name="Grimwood J."/>
            <person name="Fossdal C.G."/>
            <person name="Hansson D."/>
            <person name="Henrissat B."/>
            <person name="Hietala A."/>
            <person name="Himmelstrand K."/>
            <person name="Hoffmeister D."/>
            <person name="Hogberg N."/>
            <person name="James T.Y."/>
            <person name="Karlsson M."/>
            <person name="Kohler A."/>
            <person name="Kues U."/>
            <person name="Lee Y.H."/>
            <person name="Lin Y.C."/>
            <person name="Lind M."/>
            <person name="Lindquist E."/>
            <person name="Lombard V."/>
            <person name="Lucas S."/>
            <person name="Lunden K."/>
            <person name="Morin E."/>
            <person name="Murat C."/>
            <person name="Park J."/>
            <person name="Raffaello T."/>
            <person name="Rouze P."/>
            <person name="Salamov A."/>
            <person name="Schmutz J."/>
            <person name="Solheim H."/>
            <person name="Stahlberg J."/>
            <person name="Velez H."/>
            <person name="de Vries R.P."/>
            <person name="Wiebenga A."/>
            <person name="Woodward S."/>
            <person name="Yakovlev I."/>
            <person name="Garbelotto M."/>
            <person name="Martin F."/>
            <person name="Grigoriev I.V."/>
            <person name="Stenlid J."/>
        </authorList>
    </citation>
    <scope>NUCLEOTIDE SEQUENCE [LARGE SCALE GENOMIC DNA]</scope>
    <source>
        <strain evidence="2 3">TC 32-1</strain>
    </source>
</reference>
<dbReference type="eggNOG" id="ENOG502S9N7">
    <property type="taxonomic scope" value="Eukaryota"/>
</dbReference>
<dbReference type="PROSITE" id="PS51186">
    <property type="entry name" value="GNAT"/>
    <property type="match status" value="1"/>
</dbReference>
<dbReference type="RefSeq" id="XP_009546837.1">
    <property type="nucleotide sequence ID" value="XM_009548542.1"/>
</dbReference>
<protein>
    <recommendedName>
        <fullName evidence="1">N-acetyltransferase domain-containing protein</fullName>
    </recommendedName>
</protein>
<organism evidence="2 3">
    <name type="scientific">Heterobasidion irregulare (strain TC 32-1)</name>
    <dbReference type="NCBI Taxonomy" id="747525"/>
    <lineage>
        <taxon>Eukaryota</taxon>
        <taxon>Fungi</taxon>
        <taxon>Dikarya</taxon>
        <taxon>Basidiomycota</taxon>
        <taxon>Agaricomycotina</taxon>
        <taxon>Agaricomycetes</taxon>
        <taxon>Russulales</taxon>
        <taxon>Bondarzewiaceae</taxon>
        <taxon>Heterobasidion</taxon>
        <taxon>Heterobasidion annosum species complex</taxon>
    </lineage>
</organism>
<dbReference type="AlphaFoldDB" id="W4K956"/>
<gene>
    <name evidence="2" type="ORF">HETIRDRAFT_409786</name>
</gene>
<evidence type="ECO:0000313" key="2">
    <source>
        <dbReference type="EMBL" id="ETW82308.1"/>
    </source>
</evidence>
<dbReference type="SUPFAM" id="SSF55729">
    <property type="entry name" value="Acyl-CoA N-acyltransferases (Nat)"/>
    <property type="match status" value="1"/>
</dbReference>
<dbReference type="HOGENOM" id="CLU_056607_4_0_1"/>
<dbReference type="Pfam" id="PF00583">
    <property type="entry name" value="Acetyltransf_1"/>
    <property type="match status" value="1"/>
</dbReference>
<dbReference type="Gene3D" id="3.40.630.30">
    <property type="match status" value="1"/>
</dbReference>
<evidence type="ECO:0000259" key="1">
    <source>
        <dbReference type="PROSITE" id="PS51186"/>
    </source>
</evidence>
<sequence length="169" mass="19435">MVIDDNTPVDIRFISPDHTIALRHTILWPNAPLAHVRPPEDDGGFHFGAFLDEESAPTAVISLFKENVPSLEENSGADESAIRIRKLACDNSYQGRGIGTALLEHSIQYAWSKLDARFVWYDVRVTALDWYSKRGLVPFGAEFWKDEVKYVRMKIEREIPSPWYWRSAR</sequence>
<keyword evidence="3" id="KW-1185">Reference proteome</keyword>
<dbReference type="InterPro" id="IPR000182">
    <property type="entry name" value="GNAT_dom"/>
</dbReference>
<dbReference type="CDD" id="cd04301">
    <property type="entry name" value="NAT_SF"/>
    <property type="match status" value="1"/>
</dbReference>
<evidence type="ECO:0000313" key="3">
    <source>
        <dbReference type="Proteomes" id="UP000030671"/>
    </source>
</evidence>
<proteinExistence type="predicted"/>
<dbReference type="GO" id="GO:0016747">
    <property type="term" value="F:acyltransferase activity, transferring groups other than amino-acyl groups"/>
    <property type="evidence" value="ECO:0007669"/>
    <property type="project" value="InterPro"/>
</dbReference>
<dbReference type="KEGG" id="hir:HETIRDRAFT_409786"/>
<dbReference type="EMBL" id="KI925458">
    <property type="protein sequence ID" value="ETW82308.1"/>
    <property type="molecule type" value="Genomic_DNA"/>
</dbReference>
<dbReference type="GeneID" id="20672802"/>
<dbReference type="Proteomes" id="UP000030671">
    <property type="component" value="Unassembled WGS sequence"/>
</dbReference>
<name>W4K956_HETIT</name>